<dbReference type="Proteomes" id="UP001236507">
    <property type="component" value="Unassembled WGS sequence"/>
</dbReference>
<evidence type="ECO:0000313" key="3">
    <source>
        <dbReference type="Proteomes" id="UP001236507"/>
    </source>
</evidence>
<evidence type="ECO:0000313" key="2">
    <source>
        <dbReference type="EMBL" id="MDI9858875.1"/>
    </source>
</evidence>
<gene>
    <name evidence="2" type="ORF">QM524_06630</name>
</gene>
<organism evidence="2 3">
    <name type="scientific">Flectobacillus roseus</name>
    <dbReference type="NCBI Taxonomy" id="502259"/>
    <lineage>
        <taxon>Bacteria</taxon>
        <taxon>Pseudomonadati</taxon>
        <taxon>Bacteroidota</taxon>
        <taxon>Cytophagia</taxon>
        <taxon>Cytophagales</taxon>
        <taxon>Flectobacillaceae</taxon>
        <taxon>Flectobacillus</taxon>
    </lineage>
</organism>
<reference evidence="2 3" key="1">
    <citation type="submission" date="2023-05" db="EMBL/GenBank/DDBJ databases">
        <title>Novel species of genus Flectobacillus isolated from stream in China.</title>
        <authorList>
            <person name="Lu H."/>
        </authorList>
    </citation>
    <scope>NUCLEOTIDE SEQUENCE [LARGE SCALE GENOMIC DNA]</scope>
    <source>
        <strain evidence="2 3">KCTC 42575</strain>
    </source>
</reference>
<name>A0ABT6Y5N0_9BACT</name>
<dbReference type="Gene3D" id="1.10.150.20">
    <property type="entry name" value="5' to 3' exonuclease, C-terminal subdomain"/>
    <property type="match status" value="1"/>
</dbReference>
<protein>
    <submittedName>
        <fullName evidence="2">DUF4332 domain-containing protein</fullName>
    </submittedName>
</protein>
<feature type="domain" description="DUF4332" evidence="1">
    <location>
        <begin position="9"/>
        <end position="129"/>
    </location>
</feature>
<proteinExistence type="predicted"/>
<comment type="caution">
    <text evidence="2">The sequence shown here is derived from an EMBL/GenBank/DDBJ whole genome shotgun (WGS) entry which is preliminary data.</text>
</comment>
<dbReference type="Pfam" id="PF14229">
    <property type="entry name" value="DUF4332"/>
    <property type="match status" value="1"/>
</dbReference>
<keyword evidence="3" id="KW-1185">Reference proteome</keyword>
<sequence length="135" mass="14580">MAYNILDIEGIGPVYAEKLGAVNIKTVEQLLEVGATKKGRSSLANETGIDEKRILRWVNMADLFRIKGVAEETSDLLEAAGVDTVKELATRNAANLHAKMVETNEAKGLSGRVPSLSQVEGFIEHAKTLAPVVTY</sequence>
<dbReference type="InterPro" id="IPR025567">
    <property type="entry name" value="DUF4332"/>
</dbReference>
<evidence type="ECO:0000259" key="1">
    <source>
        <dbReference type="Pfam" id="PF14229"/>
    </source>
</evidence>
<dbReference type="EMBL" id="JASHIF010000004">
    <property type="protein sequence ID" value="MDI9858875.1"/>
    <property type="molecule type" value="Genomic_DNA"/>
</dbReference>
<accession>A0ABT6Y5N0</accession>
<dbReference type="RefSeq" id="WP_283343960.1">
    <property type="nucleotide sequence ID" value="NZ_JASHIF010000004.1"/>
</dbReference>